<dbReference type="PROSITE" id="PS51043">
    <property type="entry name" value="DDHD"/>
    <property type="match status" value="1"/>
</dbReference>
<keyword evidence="3" id="KW-1185">Reference proteome</keyword>
<proteinExistence type="predicted"/>
<dbReference type="InterPro" id="IPR004177">
    <property type="entry name" value="DDHD_dom"/>
</dbReference>
<sequence length="431" mass="49409">MSPAFLSTNQTDATHVLFVVHGIGPTLGEENAFMENVTGFRKSLKKVLKHEKELQTVEAELIPIEWHNSLHKRIGSNMDNITPPYCPPNIKNFQHEYMADILYYFTQDRGQHILDTIVKSMNEEYDKYMESHPNFKGTFSLVGYSLGGICCYDILCAQEDGANLEGRAKINIKPQKLKFKPHFLFSMGSPIAAVMVMRNQTFEQYKIPDYCIHHNIYHPFDPMAYRMEPMVDPKYRELSPMTLPVFSSPRFNLNHRLGFGPFRYPRVKPHALPLPHLGFATLIASLLSKVGGQSKDFTDIPSNIDNQLVPEDRASSTDSNISVSDNEEILELPRSDSPEPLEIITDLSTSMPSNDIPEAITPEDEPLCHPPLKYRMDHALQEKLRIDNVAHRYMITLRAHFSYWEHRDVAHHILKSLHDNLDNEPFLLINV</sequence>
<dbReference type="PANTHER" id="PTHR23509:SF10">
    <property type="entry name" value="LD21067P"/>
    <property type="match status" value="1"/>
</dbReference>
<name>A0ABR2W3C5_9FUNG</name>
<evidence type="ECO:0000313" key="3">
    <source>
        <dbReference type="Proteomes" id="UP001479436"/>
    </source>
</evidence>
<accession>A0ABR2W3C5</accession>
<dbReference type="Pfam" id="PF02862">
    <property type="entry name" value="DDHD"/>
    <property type="match status" value="1"/>
</dbReference>
<evidence type="ECO:0000313" key="2">
    <source>
        <dbReference type="EMBL" id="KAK9718800.1"/>
    </source>
</evidence>
<comment type="caution">
    <text evidence="2">The sequence shown here is derived from an EMBL/GenBank/DDBJ whole genome shotgun (WGS) entry which is preliminary data.</text>
</comment>
<organism evidence="2 3">
    <name type="scientific">Basidiobolus ranarum</name>
    <dbReference type="NCBI Taxonomy" id="34480"/>
    <lineage>
        <taxon>Eukaryota</taxon>
        <taxon>Fungi</taxon>
        <taxon>Fungi incertae sedis</taxon>
        <taxon>Zoopagomycota</taxon>
        <taxon>Entomophthoromycotina</taxon>
        <taxon>Basidiobolomycetes</taxon>
        <taxon>Basidiobolales</taxon>
        <taxon>Basidiobolaceae</taxon>
        <taxon>Basidiobolus</taxon>
    </lineage>
</organism>
<dbReference type="PANTHER" id="PTHR23509">
    <property type="entry name" value="PA-PL1 PHOSPHOLIPASE FAMILY"/>
    <property type="match status" value="1"/>
</dbReference>
<feature type="domain" description="DDHD" evidence="1">
    <location>
        <begin position="177"/>
        <end position="419"/>
    </location>
</feature>
<protein>
    <recommendedName>
        <fullName evidence="1">DDHD domain-containing protein</fullName>
    </recommendedName>
</protein>
<reference evidence="2 3" key="1">
    <citation type="submission" date="2023-04" db="EMBL/GenBank/DDBJ databases">
        <title>Genome of Basidiobolus ranarum AG-B5.</title>
        <authorList>
            <person name="Stajich J.E."/>
            <person name="Carter-House D."/>
            <person name="Gryganskyi A."/>
        </authorList>
    </citation>
    <scope>NUCLEOTIDE SEQUENCE [LARGE SCALE GENOMIC DNA]</scope>
    <source>
        <strain evidence="2 3">AG-B5</strain>
    </source>
</reference>
<dbReference type="Proteomes" id="UP001479436">
    <property type="component" value="Unassembled WGS sequence"/>
</dbReference>
<dbReference type="SMART" id="SM01127">
    <property type="entry name" value="DDHD"/>
    <property type="match status" value="1"/>
</dbReference>
<evidence type="ECO:0000259" key="1">
    <source>
        <dbReference type="PROSITE" id="PS51043"/>
    </source>
</evidence>
<dbReference type="InterPro" id="IPR058055">
    <property type="entry name" value="PA-PLA1"/>
</dbReference>
<dbReference type="EMBL" id="JASJQH010007077">
    <property type="protein sequence ID" value="KAK9718800.1"/>
    <property type="molecule type" value="Genomic_DNA"/>
</dbReference>
<gene>
    <name evidence="2" type="ORF">K7432_005246</name>
</gene>